<feature type="transmembrane region" description="Helical" evidence="6">
    <location>
        <begin position="218"/>
        <end position="238"/>
    </location>
</feature>
<feature type="transmembrane region" description="Helical" evidence="6">
    <location>
        <begin position="37"/>
        <end position="55"/>
    </location>
</feature>
<accession>A0A1A5YJT4</accession>
<proteinExistence type="predicted"/>
<dbReference type="AlphaFoldDB" id="A0A1A5YJT4"/>
<keyword evidence="4 6" id="KW-1133">Transmembrane helix</keyword>
<protein>
    <recommendedName>
        <fullName evidence="7">Copper resistance protein D domain-containing protein</fullName>
    </recommendedName>
</protein>
<dbReference type="RefSeq" id="WP_068682706.1">
    <property type="nucleotide sequence ID" value="NZ_LYPA01000052.1"/>
</dbReference>
<feature type="transmembrane region" description="Helical" evidence="6">
    <location>
        <begin position="178"/>
        <end position="198"/>
    </location>
</feature>
<feature type="transmembrane region" description="Helical" evidence="6">
    <location>
        <begin position="309"/>
        <end position="332"/>
    </location>
</feature>
<dbReference type="EMBL" id="LYPA01000052">
    <property type="protein sequence ID" value="OBR65823.1"/>
    <property type="molecule type" value="Genomic_DNA"/>
</dbReference>
<evidence type="ECO:0000256" key="4">
    <source>
        <dbReference type="ARBA" id="ARBA00022989"/>
    </source>
</evidence>
<reference evidence="8 9" key="1">
    <citation type="submission" date="2016-05" db="EMBL/GenBank/DDBJ databases">
        <title>Paenibacillus oryzae. sp. nov., isolated from the rice root.</title>
        <authorList>
            <person name="Zhang J."/>
            <person name="Zhang X."/>
        </authorList>
    </citation>
    <scope>NUCLEOTIDE SEQUENCE [LARGE SCALE GENOMIC DNA]</scope>
    <source>
        <strain evidence="8 9">1DrF-4</strain>
    </source>
</reference>
<keyword evidence="3 6" id="KW-0812">Transmembrane</keyword>
<dbReference type="Pfam" id="PF05425">
    <property type="entry name" value="CopD"/>
    <property type="match status" value="1"/>
</dbReference>
<dbReference type="GO" id="GO:0006825">
    <property type="term" value="P:copper ion transport"/>
    <property type="evidence" value="ECO:0007669"/>
    <property type="project" value="InterPro"/>
</dbReference>
<dbReference type="GO" id="GO:0005886">
    <property type="term" value="C:plasma membrane"/>
    <property type="evidence" value="ECO:0007669"/>
    <property type="project" value="UniProtKB-SubCell"/>
</dbReference>
<dbReference type="InterPro" id="IPR032694">
    <property type="entry name" value="CopC/D"/>
</dbReference>
<comment type="subcellular location">
    <subcellularLocation>
        <location evidence="1">Cell membrane</location>
        <topology evidence="1">Multi-pass membrane protein</topology>
    </subcellularLocation>
</comment>
<evidence type="ECO:0000313" key="8">
    <source>
        <dbReference type="EMBL" id="OBR65823.1"/>
    </source>
</evidence>
<organism evidence="8 9">
    <name type="scientific">Paenibacillus oryzae</name>
    <dbReference type="NCBI Taxonomy" id="1844972"/>
    <lineage>
        <taxon>Bacteria</taxon>
        <taxon>Bacillati</taxon>
        <taxon>Bacillota</taxon>
        <taxon>Bacilli</taxon>
        <taxon>Bacillales</taxon>
        <taxon>Paenibacillaceae</taxon>
        <taxon>Paenibacillus</taxon>
    </lineage>
</organism>
<comment type="caution">
    <text evidence="8">The sequence shown here is derived from an EMBL/GenBank/DDBJ whole genome shotgun (WGS) entry which is preliminary data.</text>
</comment>
<evidence type="ECO:0000313" key="9">
    <source>
        <dbReference type="Proteomes" id="UP000092024"/>
    </source>
</evidence>
<dbReference type="OrthoDB" id="2387346at2"/>
<gene>
    <name evidence="8" type="ORF">A7K91_17465</name>
</gene>
<evidence type="ECO:0000256" key="6">
    <source>
        <dbReference type="SAM" id="Phobius"/>
    </source>
</evidence>
<feature type="transmembrane region" description="Helical" evidence="6">
    <location>
        <begin position="115"/>
        <end position="134"/>
    </location>
</feature>
<evidence type="ECO:0000256" key="5">
    <source>
        <dbReference type="ARBA" id="ARBA00023136"/>
    </source>
</evidence>
<sequence>MIYISEALLYISFALLTGTLILRLVPAKNKPEIKTPAWLLPACALLIPVLSFVPIHELALRFSTEFELSYMEMLRSILADVSMGKAWIWTLLGSLGLTILLSLKAFREDKHMPKVALFILFLLIIWLGYASHASSLSAFKGLVVHSAHFLGFSVWIGILFVAGWFSQNDHHWAAFLKWFSPVAIVCVLLTLIAGFTLMTFTTPQYVNSWMLPYGQMLLMKHLLILPLLLFAFTNGFLYKRKAATDSSFKPRPWIKAEGIVALLVLAATASLGQQAPPHTVRETLQYEAPSSLFTSLFRGSFSPDMSLSFTWTLEGLLMFAAALLMACGVIWCHRSSRPWSALSMGVLCAGFAYLGAMFSLSA</sequence>
<dbReference type="PANTHER" id="PTHR34820">
    <property type="entry name" value="INNER MEMBRANE PROTEIN YEBZ"/>
    <property type="match status" value="1"/>
</dbReference>
<keyword evidence="5 6" id="KW-0472">Membrane</keyword>
<evidence type="ECO:0000256" key="1">
    <source>
        <dbReference type="ARBA" id="ARBA00004651"/>
    </source>
</evidence>
<feature type="transmembrane region" description="Helical" evidence="6">
    <location>
        <begin position="146"/>
        <end position="166"/>
    </location>
</feature>
<keyword evidence="2" id="KW-1003">Cell membrane</keyword>
<evidence type="ECO:0000256" key="3">
    <source>
        <dbReference type="ARBA" id="ARBA00022692"/>
    </source>
</evidence>
<dbReference type="Proteomes" id="UP000092024">
    <property type="component" value="Unassembled WGS sequence"/>
</dbReference>
<feature type="transmembrane region" description="Helical" evidence="6">
    <location>
        <begin position="339"/>
        <end position="360"/>
    </location>
</feature>
<feature type="transmembrane region" description="Helical" evidence="6">
    <location>
        <begin position="7"/>
        <end position="25"/>
    </location>
</feature>
<dbReference type="STRING" id="1844972.A7K91_17465"/>
<dbReference type="PANTHER" id="PTHR34820:SF4">
    <property type="entry name" value="INNER MEMBRANE PROTEIN YEBZ"/>
    <property type="match status" value="1"/>
</dbReference>
<feature type="transmembrane region" description="Helical" evidence="6">
    <location>
        <begin position="86"/>
        <end position="103"/>
    </location>
</feature>
<evidence type="ECO:0000256" key="2">
    <source>
        <dbReference type="ARBA" id="ARBA00022475"/>
    </source>
</evidence>
<dbReference type="InterPro" id="IPR008457">
    <property type="entry name" value="Cu-R_CopD_dom"/>
</dbReference>
<feature type="domain" description="Copper resistance protein D" evidence="7">
    <location>
        <begin position="174"/>
        <end position="271"/>
    </location>
</feature>
<feature type="transmembrane region" description="Helical" evidence="6">
    <location>
        <begin position="259"/>
        <end position="276"/>
    </location>
</feature>
<keyword evidence="9" id="KW-1185">Reference proteome</keyword>
<evidence type="ECO:0000259" key="7">
    <source>
        <dbReference type="Pfam" id="PF05425"/>
    </source>
</evidence>
<name>A0A1A5YJT4_9BACL</name>